<name>A0A420ICT9_9PEZI</name>
<proteinExistence type="predicted"/>
<protein>
    <submittedName>
        <fullName evidence="1">Uncharacterized protein</fullName>
    </submittedName>
</protein>
<evidence type="ECO:0000313" key="2">
    <source>
        <dbReference type="Proteomes" id="UP000285326"/>
    </source>
</evidence>
<organism evidence="1 2">
    <name type="scientific">Golovinomyces cichoracearum</name>
    <dbReference type="NCBI Taxonomy" id="62708"/>
    <lineage>
        <taxon>Eukaryota</taxon>
        <taxon>Fungi</taxon>
        <taxon>Dikarya</taxon>
        <taxon>Ascomycota</taxon>
        <taxon>Pezizomycotina</taxon>
        <taxon>Leotiomycetes</taxon>
        <taxon>Erysiphales</taxon>
        <taxon>Erysiphaceae</taxon>
        <taxon>Golovinomyces</taxon>
    </lineage>
</organism>
<dbReference type="Proteomes" id="UP000285326">
    <property type="component" value="Unassembled WGS sequence"/>
</dbReference>
<reference evidence="1 2" key="1">
    <citation type="journal article" date="2018" name="BMC Genomics">
        <title>Comparative genome analyses reveal sequence features reflecting distinct modes of host-adaptation between dicot and monocot powdery mildew.</title>
        <authorList>
            <person name="Wu Y."/>
            <person name="Ma X."/>
            <person name="Pan Z."/>
            <person name="Kale S.D."/>
            <person name="Song Y."/>
            <person name="King H."/>
            <person name="Zhang Q."/>
            <person name="Presley C."/>
            <person name="Deng X."/>
            <person name="Wei C.I."/>
            <person name="Xiao S."/>
        </authorList>
    </citation>
    <scope>NUCLEOTIDE SEQUENCE [LARGE SCALE GENOMIC DNA]</scope>
    <source>
        <strain evidence="1">UMSG1</strain>
    </source>
</reference>
<accession>A0A420ICT9</accession>
<gene>
    <name evidence="1" type="ORF">GcM1_248096</name>
</gene>
<sequence length="109" mass="12710">MAPAIICKMGVFSICDGKDTSDQHSLQRDILKKKDRRYLIDNFVLVLRSLGGTFMKVTPEPTWKDIKSTIKQLLTRTFWIKRFDEIFKILALQFHSSQKNASTYLWAIL</sequence>
<dbReference type="EMBL" id="MCBS01024855">
    <property type="protein sequence ID" value="RKF72356.1"/>
    <property type="molecule type" value="Genomic_DNA"/>
</dbReference>
<comment type="caution">
    <text evidence="1">The sequence shown here is derived from an EMBL/GenBank/DDBJ whole genome shotgun (WGS) entry which is preliminary data.</text>
</comment>
<dbReference type="AlphaFoldDB" id="A0A420ICT9"/>
<evidence type="ECO:0000313" key="1">
    <source>
        <dbReference type="EMBL" id="RKF72356.1"/>
    </source>
</evidence>